<accession>A0A0F9A2U6</accession>
<dbReference type="EMBL" id="LAZR01044748">
    <property type="protein sequence ID" value="KKL03889.1"/>
    <property type="molecule type" value="Genomic_DNA"/>
</dbReference>
<name>A0A0F9A2U6_9ZZZZ</name>
<comment type="caution">
    <text evidence="1">The sequence shown here is derived from an EMBL/GenBank/DDBJ whole genome shotgun (WGS) entry which is preliminary data.</text>
</comment>
<sequence>MVLTEKLDCPLCEAELNSLYHTEDHKSSGFHYRCSWCNHGWYIADLQNITGMRLAGKSDEQIRSIISKKDKEIK</sequence>
<organism evidence="1">
    <name type="scientific">marine sediment metagenome</name>
    <dbReference type="NCBI Taxonomy" id="412755"/>
    <lineage>
        <taxon>unclassified sequences</taxon>
        <taxon>metagenomes</taxon>
        <taxon>ecological metagenomes</taxon>
    </lineage>
</organism>
<gene>
    <name evidence="1" type="ORF">LCGC14_2621620</name>
</gene>
<protein>
    <submittedName>
        <fullName evidence="1">Uncharacterized protein</fullName>
    </submittedName>
</protein>
<reference evidence="1" key="1">
    <citation type="journal article" date="2015" name="Nature">
        <title>Complex archaea that bridge the gap between prokaryotes and eukaryotes.</title>
        <authorList>
            <person name="Spang A."/>
            <person name="Saw J.H."/>
            <person name="Jorgensen S.L."/>
            <person name="Zaremba-Niedzwiedzka K."/>
            <person name="Martijn J."/>
            <person name="Lind A.E."/>
            <person name="van Eijk R."/>
            <person name="Schleper C."/>
            <person name="Guy L."/>
            <person name="Ettema T.J."/>
        </authorList>
    </citation>
    <scope>NUCLEOTIDE SEQUENCE</scope>
</reference>
<evidence type="ECO:0000313" key="1">
    <source>
        <dbReference type="EMBL" id="KKL03889.1"/>
    </source>
</evidence>
<dbReference type="AlphaFoldDB" id="A0A0F9A2U6"/>
<proteinExistence type="predicted"/>